<feature type="compositionally biased region" description="Polar residues" evidence="1">
    <location>
        <begin position="1"/>
        <end position="19"/>
    </location>
</feature>
<feature type="compositionally biased region" description="Basic and acidic residues" evidence="1">
    <location>
        <begin position="32"/>
        <end position="50"/>
    </location>
</feature>
<gene>
    <name evidence="2" type="ORF">ElyMa_000881700</name>
</gene>
<keyword evidence="3" id="KW-1185">Reference proteome</keyword>
<feature type="region of interest" description="Disordered" evidence="1">
    <location>
        <begin position="1"/>
        <end position="50"/>
    </location>
</feature>
<sequence length="98" mass="11114">MPSVSTADTESPADVSTSVGEPRSQEVRASTKKPEKSPSIRQSGENDRRIQSEIFGKFGNLQKIFEKMENDDSNIYIYSSQERQNSSLEKPKSGWRMR</sequence>
<proteinExistence type="predicted"/>
<evidence type="ECO:0000313" key="3">
    <source>
        <dbReference type="Proteomes" id="UP000762676"/>
    </source>
</evidence>
<feature type="compositionally biased region" description="Polar residues" evidence="1">
    <location>
        <begin position="76"/>
        <end position="88"/>
    </location>
</feature>
<dbReference type="Proteomes" id="UP000762676">
    <property type="component" value="Unassembled WGS sequence"/>
</dbReference>
<comment type="caution">
    <text evidence="2">The sequence shown here is derived from an EMBL/GenBank/DDBJ whole genome shotgun (WGS) entry which is preliminary data.</text>
</comment>
<accession>A0AAV4H8S9</accession>
<dbReference type="AlphaFoldDB" id="A0AAV4H8S9"/>
<reference evidence="2 3" key="1">
    <citation type="journal article" date="2021" name="Elife">
        <title>Chloroplast acquisition without the gene transfer in kleptoplastic sea slugs, Plakobranchus ocellatus.</title>
        <authorList>
            <person name="Maeda T."/>
            <person name="Takahashi S."/>
            <person name="Yoshida T."/>
            <person name="Shimamura S."/>
            <person name="Takaki Y."/>
            <person name="Nagai Y."/>
            <person name="Toyoda A."/>
            <person name="Suzuki Y."/>
            <person name="Arimoto A."/>
            <person name="Ishii H."/>
            <person name="Satoh N."/>
            <person name="Nishiyama T."/>
            <person name="Hasebe M."/>
            <person name="Maruyama T."/>
            <person name="Minagawa J."/>
            <person name="Obokata J."/>
            <person name="Shigenobu S."/>
        </authorList>
    </citation>
    <scope>NUCLEOTIDE SEQUENCE [LARGE SCALE GENOMIC DNA]</scope>
</reference>
<dbReference type="EMBL" id="BMAT01001818">
    <property type="protein sequence ID" value="GFR93005.1"/>
    <property type="molecule type" value="Genomic_DNA"/>
</dbReference>
<protein>
    <submittedName>
        <fullName evidence="2">Uncharacterized protein</fullName>
    </submittedName>
</protein>
<organism evidence="2 3">
    <name type="scientific">Elysia marginata</name>
    <dbReference type="NCBI Taxonomy" id="1093978"/>
    <lineage>
        <taxon>Eukaryota</taxon>
        <taxon>Metazoa</taxon>
        <taxon>Spiralia</taxon>
        <taxon>Lophotrochozoa</taxon>
        <taxon>Mollusca</taxon>
        <taxon>Gastropoda</taxon>
        <taxon>Heterobranchia</taxon>
        <taxon>Euthyneura</taxon>
        <taxon>Panpulmonata</taxon>
        <taxon>Sacoglossa</taxon>
        <taxon>Placobranchoidea</taxon>
        <taxon>Plakobranchidae</taxon>
        <taxon>Elysia</taxon>
    </lineage>
</organism>
<evidence type="ECO:0000313" key="2">
    <source>
        <dbReference type="EMBL" id="GFR93005.1"/>
    </source>
</evidence>
<name>A0AAV4H8S9_9GAST</name>
<feature type="region of interest" description="Disordered" evidence="1">
    <location>
        <begin position="76"/>
        <end position="98"/>
    </location>
</feature>
<evidence type="ECO:0000256" key="1">
    <source>
        <dbReference type="SAM" id="MobiDB-lite"/>
    </source>
</evidence>